<dbReference type="SUPFAM" id="SSF54593">
    <property type="entry name" value="Glyoxalase/Bleomycin resistance protein/Dihydroxybiphenyl dioxygenase"/>
    <property type="match status" value="1"/>
</dbReference>
<accession>A0A1X7HCM8</accession>
<dbReference type="InterPro" id="IPR029068">
    <property type="entry name" value="Glyas_Bleomycin-R_OHBP_Dase"/>
</dbReference>
<keyword evidence="2" id="KW-0223">Dioxygenase</keyword>
<proteinExistence type="predicted"/>
<dbReference type="STRING" id="1313296.SAMN05661091_2393"/>
<dbReference type="InterPro" id="IPR037523">
    <property type="entry name" value="VOC_core"/>
</dbReference>
<protein>
    <submittedName>
        <fullName evidence="2">Catechol-2,3-dioxygenase</fullName>
    </submittedName>
</protein>
<gene>
    <name evidence="2" type="ORF">SAMN05661091_2393</name>
</gene>
<organism evidence="2 3">
    <name type="scientific">Paenibacillus uliginis N3/975</name>
    <dbReference type="NCBI Taxonomy" id="1313296"/>
    <lineage>
        <taxon>Bacteria</taxon>
        <taxon>Bacillati</taxon>
        <taxon>Bacillota</taxon>
        <taxon>Bacilli</taxon>
        <taxon>Bacillales</taxon>
        <taxon>Paenibacillaceae</taxon>
        <taxon>Paenibacillus</taxon>
    </lineage>
</organism>
<dbReference type="RefSeq" id="WP_208919368.1">
    <property type="nucleotide sequence ID" value="NZ_LT840184.1"/>
</dbReference>
<sequence>MKFSKVLLSTQQFEAIKGFYGSLLGLDVLEDQPSQLLFQAGSTILAFRKASSQDQPYYHIAFTIPANKFSEAKQWVSERGIALFSKDGQNEFLFENWNASAFYFYDPDGNLIEFIAHHTLNNTTDEAFGSKNLLCISEIGLPVDNVSQVVKELTETFRLRLWSGDGQQFAALGDAEGRLIVVDKHRPWFPDGRIPGVFDTRVSIEGTDSARVVLQNGLYELRST</sequence>
<dbReference type="Proteomes" id="UP000192940">
    <property type="component" value="Chromosome I"/>
</dbReference>
<evidence type="ECO:0000259" key="1">
    <source>
        <dbReference type="PROSITE" id="PS51819"/>
    </source>
</evidence>
<dbReference type="InterPro" id="IPR004360">
    <property type="entry name" value="Glyas_Fos-R_dOase_dom"/>
</dbReference>
<reference evidence="3" key="1">
    <citation type="submission" date="2017-04" db="EMBL/GenBank/DDBJ databases">
        <authorList>
            <person name="Varghese N."/>
            <person name="Submissions S."/>
        </authorList>
    </citation>
    <scope>NUCLEOTIDE SEQUENCE [LARGE SCALE GENOMIC DNA]</scope>
    <source>
        <strain evidence="3">N3/975</strain>
    </source>
</reference>
<keyword evidence="2" id="KW-0560">Oxidoreductase</keyword>
<dbReference type="Pfam" id="PF00903">
    <property type="entry name" value="Glyoxalase"/>
    <property type="match status" value="1"/>
</dbReference>
<dbReference type="Gene3D" id="3.10.180.10">
    <property type="entry name" value="2,3-Dihydroxybiphenyl 1,2-Dioxygenase, domain 1"/>
    <property type="match status" value="1"/>
</dbReference>
<dbReference type="AlphaFoldDB" id="A0A1X7HCM8"/>
<name>A0A1X7HCM8_9BACL</name>
<keyword evidence="3" id="KW-1185">Reference proteome</keyword>
<dbReference type="GO" id="GO:0051213">
    <property type="term" value="F:dioxygenase activity"/>
    <property type="evidence" value="ECO:0007669"/>
    <property type="project" value="UniProtKB-KW"/>
</dbReference>
<dbReference type="EMBL" id="LT840184">
    <property type="protein sequence ID" value="SMF83468.1"/>
    <property type="molecule type" value="Genomic_DNA"/>
</dbReference>
<feature type="domain" description="VOC" evidence="1">
    <location>
        <begin position="2"/>
        <end position="117"/>
    </location>
</feature>
<evidence type="ECO:0000313" key="3">
    <source>
        <dbReference type="Proteomes" id="UP000192940"/>
    </source>
</evidence>
<evidence type="ECO:0000313" key="2">
    <source>
        <dbReference type="EMBL" id="SMF83468.1"/>
    </source>
</evidence>
<dbReference type="PROSITE" id="PS51819">
    <property type="entry name" value="VOC"/>
    <property type="match status" value="1"/>
</dbReference>